<accession>A0A9W4TXH4</accession>
<dbReference type="AlphaFoldDB" id="A0A9W4TXH4"/>
<evidence type="ECO:0000256" key="1">
    <source>
        <dbReference type="ARBA" id="ARBA00004127"/>
    </source>
</evidence>
<organism evidence="8 9">
    <name type="scientific">Candida verbasci</name>
    <dbReference type="NCBI Taxonomy" id="1227364"/>
    <lineage>
        <taxon>Eukaryota</taxon>
        <taxon>Fungi</taxon>
        <taxon>Dikarya</taxon>
        <taxon>Ascomycota</taxon>
        <taxon>Saccharomycotina</taxon>
        <taxon>Pichiomycetes</taxon>
        <taxon>Debaryomycetaceae</taxon>
        <taxon>Candida/Lodderomyces clade</taxon>
        <taxon>Candida</taxon>
    </lineage>
</organism>
<proteinExistence type="predicted"/>
<dbReference type="InterPro" id="IPR050911">
    <property type="entry name" value="DRAM/TMEM150_Autophagy_Mod"/>
</dbReference>
<feature type="region of interest" description="Disordered" evidence="5">
    <location>
        <begin position="334"/>
        <end position="364"/>
    </location>
</feature>
<name>A0A9W4TXH4_9ASCO</name>
<comment type="subcellular location">
    <subcellularLocation>
        <location evidence="1">Endomembrane system</location>
        <topology evidence="1">Multi-pass membrane protein</topology>
    </subcellularLocation>
</comment>
<evidence type="ECO:0000256" key="6">
    <source>
        <dbReference type="SAM" id="Phobius"/>
    </source>
</evidence>
<dbReference type="EMBL" id="CANTUO010000004">
    <property type="protein sequence ID" value="CAI5759471.1"/>
    <property type="molecule type" value="Genomic_DNA"/>
</dbReference>
<evidence type="ECO:0000256" key="4">
    <source>
        <dbReference type="ARBA" id="ARBA00023136"/>
    </source>
</evidence>
<dbReference type="PANTHER" id="PTHR21324:SF2">
    <property type="entry name" value="EG:22E5.9 PROTEIN"/>
    <property type="match status" value="1"/>
</dbReference>
<feature type="domain" description="CWH43-like N-terminal" evidence="7">
    <location>
        <begin position="20"/>
        <end position="247"/>
    </location>
</feature>
<dbReference type="GO" id="GO:0005886">
    <property type="term" value="C:plasma membrane"/>
    <property type="evidence" value="ECO:0007669"/>
    <property type="project" value="TreeGrafter"/>
</dbReference>
<feature type="compositionally biased region" description="Polar residues" evidence="5">
    <location>
        <begin position="334"/>
        <end position="358"/>
    </location>
</feature>
<dbReference type="OrthoDB" id="10032492at2759"/>
<evidence type="ECO:0000313" key="8">
    <source>
        <dbReference type="EMBL" id="CAI5759471.1"/>
    </source>
</evidence>
<keyword evidence="2 6" id="KW-0812">Transmembrane</keyword>
<feature type="transmembrane region" description="Helical" evidence="6">
    <location>
        <begin position="73"/>
        <end position="91"/>
    </location>
</feature>
<evidence type="ECO:0000256" key="5">
    <source>
        <dbReference type="SAM" id="MobiDB-lite"/>
    </source>
</evidence>
<evidence type="ECO:0000313" key="9">
    <source>
        <dbReference type="Proteomes" id="UP001152885"/>
    </source>
</evidence>
<feature type="transmembrane region" description="Helical" evidence="6">
    <location>
        <begin position="145"/>
        <end position="168"/>
    </location>
</feature>
<feature type="transmembrane region" description="Helical" evidence="6">
    <location>
        <begin position="228"/>
        <end position="248"/>
    </location>
</feature>
<dbReference type="Proteomes" id="UP001152885">
    <property type="component" value="Unassembled WGS sequence"/>
</dbReference>
<sequence>MAKSSSFEKKPIIRFQLIHYYLIPLIALTVWWGMLIAMLICWGVQGHPIYSFMDVHQNPVYLSDIGATNLQPLFISCAGFQAIFFVGTLVFGMYLRMKSKIQCYITIHQRNLAIASIVFAIIGQLGILFVSIFNTKNFPDVHMSMVGIFIAFCFFACVCDFAITCIFGTRPSQLNPIHHGTIFGKSKFANLYFVSFICKLIWLLASICFAAAFGYYMNNGNDSRSAKFEWTICFWYGFLLALWSMDLVPSAIRKYRSRHPERYGNELPVDLEMEKDLQNNSTDVDYDNPTFIGSPQPIYNNNQQAFNNENFTAQQVNEPAVAYNGNYTAHPYANNTNHVNYSTPQPYSNVQQSPQSGYNRAPIGAQEQYQVV</sequence>
<dbReference type="Pfam" id="PF10277">
    <property type="entry name" value="Frag1"/>
    <property type="match status" value="1"/>
</dbReference>
<reference evidence="8" key="1">
    <citation type="submission" date="2022-12" db="EMBL/GenBank/DDBJ databases">
        <authorList>
            <person name="Brejova B."/>
        </authorList>
    </citation>
    <scope>NUCLEOTIDE SEQUENCE</scope>
</reference>
<gene>
    <name evidence="8" type="ORF">CANVERA_P3984</name>
</gene>
<feature type="transmembrane region" description="Helical" evidence="6">
    <location>
        <begin position="189"/>
        <end position="216"/>
    </location>
</feature>
<dbReference type="GO" id="GO:0012505">
    <property type="term" value="C:endomembrane system"/>
    <property type="evidence" value="ECO:0007669"/>
    <property type="project" value="UniProtKB-SubCell"/>
</dbReference>
<comment type="caution">
    <text evidence="8">The sequence shown here is derived from an EMBL/GenBank/DDBJ whole genome shotgun (WGS) entry which is preliminary data.</text>
</comment>
<dbReference type="InterPro" id="IPR019402">
    <property type="entry name" value="CWH43_N"/>
</dbReference>
<feature type="transmembrane region" description="Helical" evidence="6">
    <location>
        <begin position="112"/>
        <end position="133"/>
    </location>
</feature>
<dbReference type="PANTHER" id="PTHR21324">
    <property type="entry name" value="FASTING-INDUCIBLE INTEGRAL MEMBRANE PROTEIN TM6P1-RELATED"/>
    <property type="match status" value="1"/>
</dbReference>
<keyword evidence="4 6" id="KW-0472">Membrane</keyword>
<evidence type="ECO:0000256" key="2">
    <source>
        <dbReference type="ARBA" id="ARBA00022692"/>
    </source>
</evidence>
<protein>
    <recommendedName>
        <fullName evidence="7">CWH43-like N-terminal domain-containing protein</fullName>
    </recommendedName>
</protein>
<evidence type="ECO:0000259" key="7">
    <source>
        <dbReference type="Pfam" id="PF10277"/>
    </source>
</evidence>
<keyword evidence="3 6" id="KW-1133">Transmembrane helix</keyword>
<evidence type="ECO:0000256" key="3">
    <source>
        <dbReference type="ARBA" id="ARBA00022989"/>
    </source>
</evidence>
<keyword evidence="9" id="KW-1185">Reference proteome</keyword>
<feature type="transmembrane region" description="Helical" evidence="6">
    <location>
        <begin position="21"/>
        <end position="45"/>
    </location>
</feature>